<comment type="caution">
    <text evidence="1">The sequence shown here is derived from an EMBL/GenBank/DDBJ whole genome shotgun (WGS) entry which is preliminary data.</text>
</comment>
<dbReference type="AlphaFoldDB" id="A0A537M7J1"/>
<organism evidence="1 2">
    <name type="scientific">Candidatus Segetimicrobium genomatis</name>
    <dbReference type="NCBI Taxonomy" id="2569760"/>
    <lineage>
        <taxon>Bacteria</taxon>
        <taxon>Bacillati</taxon>
        <taxon>Candidatus Sysuimicrobiota</taxon>
        <taxon>Candidatus Sysuimicrobiia</taxon>
        <taxon>Candidatus Sysuimicrobiales</taxon>
        <taxon>Candidatus Segetimicrobiaceae</taxon>
        <taxon>Candidatus Segetimicrobium</taxon>
    </lineage>
</organism>
<dbReference type="Proteomes" id="UP000320393">
    <property type="component" value="Unassembled WGS sequence"/>
</dbReference>
<accession>A0A537M7J1</accession>
<gene>
    <name evidence="1" type="ORF">E6H02_01040</name>
</gene>
<evidence type="ECO:0000313" key="2">
    <source>
        <dbReference type="Proteomes" id="UP000320393"/>
    </source>
</evidence>
<protein>
    <submittedName>
        <fullName evidence="1">Uncharacterized protein</fullName>
    </submittedName>
</protein>
<name>A0A537M7J1_9BACT</name>
<reference evidence="1 2" key="1">
    <citation type="journal article" date="2019" name="Nat. Microbiol.">
        <title>Mediterranean grassland soil C-N compound turnover is dependent on rainfall and depth, and is mediated by genomically divergent microorganisms.</title>
        <authorList>
            <person name="Diamond S."/>
            <person name="Andeer P.F."/>
            <person name="Li Z."/>
            <person name="Crits-Christoph A."/>
            <person name="Burstein D."/>
            <person name="Anantharaman K."/>
            <person name="Lane K.R."/>
            <person name="Thomas B.C."/>
            <person name="Pan C."/>
            <person name="Northen T.R."/>
            <person name="Banfield J.F."/>
        </authorList>
    </citation>
    <scope>NUCLEOTIDE SEQUENCE [LARGE SCALE GENOMIC DNA]</scope>
    <source>
        <strain evidence="1">NP_5</strain>
    </source>
</reference>
<evidence type="ECO:0000313" key="1">
    <source>
        <dbReference type="EMBL" id="TMJ16229.1"/>
    </source>
</evidence>
<proteinExistence type="predicted"/>
<sequence>MTWFRCSCGYIAEVESEAGEVVSAYHIHPRANFDQSGLVRMEPLLDAMPEPAPEPVLAAAG</sequence>
<dbReference type="EMBL" id="VBAM01000029">
    <property type="protein sequence ID" value="TMJ16229.1"/>
    <property type="molecule type" value="Genomic_DNA"/>
</dbReference>